<feature type="transmembrane region" description="Helical" evidence="11">
    <location>
        <begin position="711"/>
        <end position="728"/>
    </location>
</feature>
<keyword evidence="4" id="KW-1003">Cell membrane</keyword>
<dbReference type="PRINTS" id="PR01434">
    <property type="entry name" value="NADHDHGNASE5"/>
</dbReference>
<dbReference type="PANTHER" id="PTHR43373">
    <property type="entry name" value="NA(+)/H(+) ANTIPORTER SUBUNIT"/>
    <property type="match status" value="1"/>
</dbReference>
<dbReference type="InterPro" id="IPR025383">
    <property type="entry name" value="MrpA_C/MbhD"/>
</dbReference>
<evidence type="ECO:0000259" key="16">
    <source>
        <dbReference type="Pfam" id="PF20501"/>
    </source>
</evidence>
<feature type="transmembrane region" description="Helical" evidence="11">
    <location>
        <begin position="1015"/>
        <end position="1039"/>
    </location>
</feature>
<feature type="compositionally biased region" description="Basic and acidic residues" evidence="10">
    <location>
        <begin position="511"/>
        <end position="522"/>
    </location>
</feature>
<feature type="transmembrane region" description="Helical" evidence="11">
    <location>
        <begin position="759"/>
        <end position="778"/>
    </location>
</feature>
<evidence type="ECO:0000256" key="3">
    <source>
        <dbReference type="ARBA" id="ARBA00022449"/>
    </source>
</evidence>
<dbReference type="InterPro" id="IPR046806">
    <property type="entry name" value="MrpA_C/MbhE"/>
</dbReference>
<evidence type="ECO:0000313" key="18">
    <source>
        <dbReference type="Proteomes" id="UP001595867"/>
    </source>
</evidence>
<feature type="transmembrane region" description="Helical" evidence="11">
    <location>
        <begin position="972"/>
        <end position="995"/>
    </location>
</feature>
<feature type="domain" description="NADH-Ubiquinone oxidoreductase (complex I) chain 5 N-terminal" evidence="13">
    <location>
        <begin position="54"/>
        <end position="101"/>
    </location>
</feature>
<feature type="transmembrane region" description="Helical" evidence="11">
    <location>
        <begin position="940"/>
        <end position="960"/>
    </location>
</feature>
<feature type="transmembrane region" description="Helical" evidence="11">
    <location>
        <begin position="151"/>
        <end position="174"/>
    </location>
</feature>
<evidence type="ECO:0000259" key="14">
    <source>
        <dbReference type="Pfam" id="PF04039"/>
    </source>
</evidence>
<keyword evidence="3" id="KW-0050">Antiport</keyword>
<feature type="compositionally biased region" description="Low complexity" evidence="10">
    <location>
        <begin position="542"/>
        <end position="561"/>
    </location>
</feature>
<evidence type="ECO:0000256" key="5">
    <source>
        <dbReference type="ARBA" id="ARBA00022692"/>
    </source>
</evidence>
<feature type="transmembrane region" description="Helical" evidence="11">
    <location>
        <begin position="735"/>
        <end position="753"/>
    </location>
</feature>
<dbReference type="RefSeq" id="WP_378067328.1">
    <property type="nucleotide sequence ID" value="NZ_JBHSBL010000015.1"/>
</dbReference>
<keyword evidence="7" id="KW-0406">Ion transport</keyword>
<protein>
    <submittedName>
        <fullName evidence="17">Hydrogen gas-evolving membrane-bound hydrogenase subunit E</fullName>
    </submittedName>
</protein>
<dbReference type="Pfam" id="PF04039">
    <property type="entry name" value="MnhB"/>
    <property type="match status" value="1"/>
</dbReference>
<feature type="region of interest" description="Disordered" evidence="10">
    <location>
        <begin position="1051"/>
        <end position="1070"/>
    </location>
</feature>
<evidence type="ECO:0000256" key="2">
    <source>
        <dbReference type="ARBA" id="ARBA00022448"/>
    </source>
</evidence>
<dbReference type="InterPro" id="IPR050616">
    <property type="entry name" value="CPA3_Na-H_Antiporter_A"/>
</dbReference>
<feature type="transmembrane region" description="Helical" evidence="11">
    <location>
        <begin position="798"/>
        <end position="816"/>
    </location>
</feature>
<evidence type="ECO:0000256" key="9">
    <source>
        <dbReference type="RuleBase" id="RU000320"/>
    </source>
</evidence>
<evidence type="ECO:0000256" key="8">
    <source>
        <dbReference type="ARBA" id="ARBA00023136"/>
    </source>
</evidence>
<evidence type="ECO:0000313" key="17">
    <source>
        <dbReference type="EMBL" id="MFC4066360.1"/>
    </source>
</evidence>
<feature type="domain" description="Na+/H+ antiporter MnhB subunit-related protein" evidence="14">
    <location>
        <begin position="913"/>
        <end position="1036"/>
    </location>
</feature>
<feature type="transmembrane region" description="Helical" evidence="11">
    <location>
        <begin position="361"/>
        <end position="383"/>
    </location>
</feature>
<evidence type="ECO:0000256" key="10">
    <source>
        <dbReference type="SAM" id="MobiDB-lite"/>
    </source>
</evidence>
<dbReference type="Pfam" id="PF20501">
    <property type="entry name" value="MbhE"/>
    <property type="match status" value="1"/>
</dbReference>
<evidence type="ECO:0000256" key="6">
    <source>
        <dbReference type="ARBA" id="ARBA00022989"/>
    </source>
</evidence>
<feature type="transmembrane region" description="Helical" evidence="11">
    <location>
        <begin position="678"/>
        <end position="699"/>
    </location>
</feature>
<feature type="transmembrane region" description="Helical" evidence="11">
    <location>
        <begin position="291"/>
        <end position="310"/>
    </location>
</feature>
<evidence type="ECO:0000256" key="11">
    <source>
        <dbReference type="SAM" id="Phobius"/>
    </source>
</evidence>
<feature type="transmembrane region" description="Helical" evidence="11">
    <location>
        <begin position="316"/>
        <end position="340"/>
    </location>
</feature>
<evidence type="ECO:0000256" key="1">
    <source>
        <dbReference type="ARBA" id="ARBA00004651"/>
    </source>
</evidence>
<evidence type="ECO:0000259" key="13">
    <source>
        <dbReference type="Pfam" id="PF00662"/>
    </source>
</evidence>
<dbReference type="InterPro" id="IPR001516">
    <property type="entry name" value="Proton_antipo_N"/>
</dbReference>
<evidence type="ECO:0000259" key="12">
    <source>
        <dbReference type="Pfam" id="PF00361"/>
    </source>
</evidence>
<dbReference type="InterPro" id="IPR007182">
    <property type="entry name" value="MnhB"/>
</dbReference>
<sequence length="1070" mass="109766">MLILLAAHLVAAMLAPVLVRFLGPRAFYVLATAPLAVVGWAVTNREGAWIHQWVPDLGLSLAFRVDALSWLLVMLVGGVGALVLAYCARYFTPETPGLGRFAAVFVGFAGAMLGLVASDDLLLMYVFWELTTVFSYLLIGHTGTARPNRRAALQALIVTTTGGLAMLVGIVILGQHAGGYSWSQVAAAMPDGPLLVVAVVLILCGALSKSAIFPVSFWLPAAMAAPTPVSAYLHAAAMVKAGVFLIAGFAPMIVAAGGTAASVWQVLVVGLGLVTMLLGGWAALFQHDLKLLLAYGTVSQLGLLTAVLGFGTAGTALAGVAMLLAHALFKASLFLVVGVIDKTTGTRDLRRLQGLGRRAPMLAVVAVTAAASMAGLPPAIGFVGKEAVFAALLDAGTAGRLTLAGVVAGSILTVAYTKRFLWGAFATKDTHVTVEAAAATHGQTPSSEAANANPAAPCDGKPGTDTAGRAADADGNPGIDAPGRAADADGNPGIDAPGRAADADGNPGIDAARRAIDADGKPGIDAPGRALDGDGKPGTDTAGQAAGRAGQSGERAGVPATPTVPAPAGLLLFAPAVLAVAGVVAGCLADVVEGVLSPYHQGFEGAGDVAHLALWHGLGVPLLLSVLAVAGGLALFRLMPAGKAGPRPGGGVYERVMTGMDRIAVEVTGATQRGSLPFYLAVILIVLIATAGPAMVAGWPDQTSFRVWDTPLHLVPVAVSIAAAAFAVPARRRLTAVILVGVTGYANAGIFLLHGAPDLALTQFLVETVTLVMVVLVLRRLPSHFSQRPGSWRRRIRVGIGVAVGTVMAGVGYLAVSARQAVPVSEAYPEMVVPYGGGHNIVNVILVDIRAWDTMGEVAVLVAVATGVASLIFRRAQRLNRRGPVETPPEPPHDEPVWLMAGHTLEAGRRSTMLEVVTRLLFHIIVLLSVYLLFTGHDTPGGGFTGGLVAGLALIVRYLAGGRYELATAAPVDAGAVLGAGLLIAVGSGAAALVAGGEVLQSAVFDLHLPVFGDLHLVTSTVFDIGVYLIVVGLVLDVLRSLGAEVDRHALPEATEKETEHERRPQEELV</sequence>
<dbReference type="Pfam" id="PF00662">
    <property type="entry name" value="Proton_antipo_N"/>
    <property type="match status" value="1"/>
</dbReference>
<evidence type="ECO:0000256" key="4">
    <source>
        <dbReference type="ARBA" id="ARBA00022475"/>
    </source>
</evidence>
<proteinExistence type="predicted"/>
<feature type="domain" description="MrpA C-terminal/MbhE" evidence="16">
    <location>
        <begin position="793"/>
        <end position="874"/>
    </location>
</feature>
<dbReference type="Pfam" id="PF00361">
    <property type="entry name" value="Proton_antipo_M"/>
    <property type="match status" value="1"/>
</dbReference>
<keyword evidence="5 9" id="KW-0812">Transmembrane</keyword>
<gene>
    <name evidence="17" type="primary">mbhE</name>
    <name evidence="17" type="ORF">ACFO0C_15615</name>
</gene>
<name>A0ABV8IXC7_9ACTN</name>
<keyword evidence="8 11" id="KW-0472">Membrane</keyword>
<dbReference type="Proteomes" id="UP001595867">
    <property type="component" value="Unassembled WGS sequence"/>
</dbReference>
<comment type="caution">
    <text evidence="17">The sequence shown here is derived from an EMBL/GenBank/DDBJ whole genome shotgun (WGS) entry which is preliminary data.</text>
</comment>
<keyword evidence="6 11" id="KW-1133">Transmembrane helix</keyword>
<organism evidence="17 18">
    <name type="scientific">Actinoplanes subglobosus</name>
    <dbReference type="NCBI Taxonomy" id="1547892"/>
    <lineage>
        <taxon>Bacteria</taxon>
        <taxon>Bacillati</taxon>
        <taxon>Actinomycetota</taxon>
        <taxon>Actinomycetes</taxon>
        <taxon>Micromonosporales</taxon>
        <taxon>Micromonosporaceae</taxon>
        <taxon>Actinoplanes</taxon>
    </lineage>
</organism>
<feature type="domain" description="MrpA C-terminal/MbhD" evidence="15">
    <location>
        <begin position="719"/>
        <end position="782"/>
    </location>
</feature>
<feature type="transmembrane region" description="Helical" evidence="11">
    <location>
        <begin position="67"/>
        <end position="86"/>
    </location>
</feature>
<feature type="transmembrane region" description="Helical" evidence="11">
    <location>
        <begin position="395"/>
        <end position="416"/>
    </location>
</feature>
<feature type="compositionally biased region" description="Low complexity" evidence="10">
    <location>
        <begin position="449"/>
        <end position="475"/>
    </location>
</feature>
<feature type="transmembrane region" description="Helical" evidence="11">
    <location>
        <begin position="854"/>
        <end position="873"/>
    </location>
</feature>
<evidence type="ECO:0000259" key="15">
    <source>
        <dbReference type="Pfam" id="PF13244"/>
    </source>
</evidence>
<feature type="region of interest" description="Disordered" evidence="10">
    <location>
        <begin position="438"/>
        <end position="561"/>
    </location>
</feature>
<keyword evidence="18" id="KW-1185">Reference proteome</keyword>
<keyword evidence="2" id="KW-0813">Transport</keyword>
<feature type="domain" description="NADH:quinone oxidoreductase/Mrp antiporter transmembrane" evidence="12">
    <location>
        <begin position="118"/>
        <end position="407"/>
    </location>
</feature>
<dbReference type="EMBL" id="JBHSBL010000015">
    <property type="protein sequence ID" value="MFC4066360.1"/>
    <property type="molecule type" value="Genomic_DNA"/>
</dbReference>
<feature type="transmembrane region" description="Helical" evidence="11">
    <location>
        <begin position="98"/>
        <end position="116"/>
    </location>
</feature>
<dbReference type="InterPro" id="IPR001750">
    <property type="entry name" value="ND/Mrp_TM"/>
</dbReference>
<reference evidence="18" key="1">
    <citation type="journal article" date="2019" name="Int. J. Syst. Evol. Microbiol.">
        <title>The Global Catalogue of Microorganisms (GCM) 10K type strain sequencing project: providing services to taxonomists for standard genome sequencing and annotation.</title>
        <authorList>
            <consortium name="The Broad Institute Genomics Platform"/>
            <consortium name="The Broad Institute Genome Sequencing Center for Infectious Disease"/>
            <person name="Wu L."/>
            <person name="Ma J."/>
        </authorList>
    </citation>
    <scope>NUCLEOTIDE SEQUENCE [LARGE SCALE GENOMIC DNA]</scope>
    <source>
        <strain evidence="18">TBRC 5832</strain>
    </source>
</reference>
<dbReference type="Pfam" id="PF13244">
    <property type="entry name" value="MbhD"/>
    <property type="match status" value="1"/>
</dbReference>
<evidence type="ECO:0000256" key="7">
    <source>
        <dbReference type="ARBA" id="ARBA00023065"/>
    </source>
</evidence>
<feature type="transmembrane region" description="Helical" evidence="11">
    <location>
        <begin position="570"/>
        <end position="592"/>
    </location>
</feature>
<feature type="transmembrane region" description="Helical" evidence="11">
    <location>
        <begin position="262"/>
        <end position="284"/>
    </location>
</feature>
<dbReference type="PANTHER" id="PTHR43373:SF1">
    <property type="entry name" value="NA(+)_H(+) ANTIPORTER SUBUNIT A"/>
    <property type="match status" value="1"/>
</dbReference>
<accession>A0ABV8IXC7</accession>
<feature type="transmembrane region" description="Helical" evidence="11">
    <location>
        <begin position="916"/>
        <end position="934"/>
    </location>
</feature>
<feature type="transmembrane region" description="Helical" evidence="11">
    <location>
        <begin position="122"/>
        <end position="139"/>
    </location>
</feature>
<comment type="subcellular location">
    <subcellularLocation>
        <location evidence="1">Cell membrane</location>
        <topology evidence="1">Multi-pass membrane protein</topology>
    </subcellularLocation>
    <subcellularLocation>
        <location evidence="9">Membrane</location>
        <topology evidence="9">Multi-pass membrane protein</topology>
    </subcellularLocation>
</comment>
<feature type="transmembrane region" description="Helical" evidence="11">
    <location>
        <begin position="231"/>
        <end position="256"/>
    </location>
</feature>
<feature type="transmembrane region" description="Helical" evidence="11">
    <location>
        <begin position="612"/>
        <end position="636"/>
    </location>
</feature>
<feature type="transmembrane region" description="Helical" evidence="11">
    <location>
        <begin position="194"/>
        <end position="219"/>
    </location>
</feature>